<dbReference type="SUPFAM" id="SSF56672">
    <property type="entry name" value="DNA/RNA polymerases"/>
    <property type="match status" value="1"/>
</dbReference>
<accession>A0A392S9P1</accession>
<proteinExistence type="predicted"/>
<evidence type="ECO:0000313" key="2">
    <source>
        <dbReference type="Proteomes" id="UP000265520"/>
    </source>
</evidence>
<feature type="non-terminal residue" evidence="1">
    <location>
        <position position="1"/>
    </location>
</feature>
<protein>
    <submittedName>
        <fullName evidence="1">Uncharacterized protein</fullName>
    </submittedName>
</protein>
<organism evidence="1 2">
    <name type="scientific">Trifolium medium</name>
    <dbReference type="NCBI Taxonomy" id="97028"/>
    <lineage>
        <taxon>Eukaryota</taxon>
        <taxon>Viridiplantae</taxon>
        <taxon>Streptophyta</taxon>
        <taxon>Embryophyta</taxon>
        <taxon>Tracheophyta</taxon>
        <taxon>Spermatophyta</taxon>
        <taxon>Magnoliopsida</taxon>
        <taxon>eudicotyledons</taxon>
        <taxon>Gunneridae</taxon>
        <taxon>Pentapetalae</taxon>
        <taxon>rosids</taxon>
        <taxon>fabids</taxon>
        <taxon>Fabales</taxon>
        <taxon>Fabaceae</taxon>
        <taxon>Papilionoideae</taxon>
        <taxon>50 kb inversion clade</taxon>
        <taxon>NPAAA clade</taxon>
        <taxon>Hologalegina</taxon>
        <taxon>IRL clade</taxon>
        <taxon>Trifolieae</taxon>
        <taxon>Trifolium</taxon>
    </lineage>
</organism>
<dbReference type="EMBL" id="LXQA010332596">
    <property type="protein sequence ID" value="MCI44576.1"/>
    <property type="molecule type" value="Genomic_DNA"/>
</dbReference>
<reference evidence="1 2" key="1">
    <citation type="journal article" date="2018" name="Front. Plant Sci.">
        <title>Red Clover (Trifolium pratense) and Zigzag Clover (T. medium) - A Picture of Genomic Similarities and Differences.</title>
        <authorList>
            <person name="Dluhosova J."/>
            <person name="Istvanek J."/>
            <person name="Nedelnik J."/>
            <person name="Repkova J."/>
        </authorList>
    </citation>
    <scope>NUCLEOTIDE SEQUENCE [LARGE SCALE GENOMIC DNA]</scope>
    <source>
        <strain evidence="2">cv. 10/8</strain>
        <tissue evidence="1">Leaf</tissue>
    </source>
</reference>
<name>A0A392S9P1_9FABA</name>
<dbReference type="AlphaFoldDB" id="A0A392S9P1"/>
<keyword evidence="2" id="KW-1185">Reference proteome</keyword>
<comment type="caution">
    <text evidence="1">The sequence shown here is derived from an EMBL/GenBank/DDBJ whole genome shotgun (WGS) entry which is preliminary data.</text>
</comment>
<dbReference type="InterPro" id="IPR043502">
    <property type="entry name" value="DNA/RNA_pol_sf"/>
</dbReference>
<evidence type="ECO:0000313" key="1">
    <source>
        <dbReference type="EMBL" id="MCI44576.1"/>
    </source>
</evidence>
<dbReference type="Proteomes" id="UP000265520">
    <property type="component" value="Unassembled WGS sequence"/>
</dbReference>
<dbReference type="Gene3D" id="3.10.10.10">
    <property type="entry name" value="HIV Type 1 Reverse Transcriptase, subunit A, domain 1"/>
    <property type="match status" value="1"/>
</dbReference>
<sequence length="63" mass="7219">VLKKHKKAIGWTLAYIPGISPSMYMHRILLEDGAKIVRQPQRRLNPLILDVVKKEVTKLLQGD</sequence>